<protein>
    <submittedName>
        <fullName evidence="3">HNH endonuclease</fullName>
    </submittedName>
</protein>
<dbReference type="GO" id="GO:0003676">
    <property type="term" value="F:nucleic acid binding"/>
    <property type="evidence" value="ECO:0007669"/>
    <property type="project" value="InterPro"/>
</dbReference>
<evidence type="ECO:0000256" key="1">
    <source>
        <dbReference type="ARBA" id="ARBA00023450"/>
    </source>
</evidence>
<gene>
    <name evidence="3" type="ORF">SAMN06295885_2408</name>
</gene>
<dbReference type="GO" id="GO:0008270">
    <property type="term" value="F:zinc ion binding"/>
    <property type="evidence" value="ECO:0007669"/>
    <property type="project" value="InterPro"/>
</dbReference>
<dbReference type="Proteomes" id="UP000193711">
    <property type="component" value="Unassembled WGS sequence"/>
</dbReference>
<evidence type="ECO:0000313" key="4">
    <source>
        <dbReference type="Proteomes" id="UP000193711"/>
    </source>
</evidence>
<comment type="similarity">
    <text evidence="1">Belongs to the Rv1128c/1148c/1588c/1702c/1945/3466 family.</text>
</comment>
<dbReference type="AlphaFoldDB" id="A0A1X7P1N1"/>
<proteinExistence type="inferred from homology"/>
<dbReference type="Gene3D" id="1.10.30.50">
    <property type="match status" value="1"/>
</dbReference>
<keyword evidence="4" id="KW-1185">Reference proteome</keyword>
<dbReference type="Pfam" id="PF01844">
    <property type="entry name" value="HNH"/>
    <property type="match status" value="1"/>
</dbReference>
<name>A0A1X7P1N1_9MICO</name>
<dbReference type="InterPro" id="IPR002711">
    <property type="entry name" value="HNH"/>
</dbReference>
<dbReference type="RefSeq" id="WP_085476818.1">
    <property type="nucleotide sequence ID" value="NZ_FXBM01000002.1"/>
</dbReference>
<organism evidence="3 4">
    <name type="scientific">Rathayibacter oskolensis</name>
    <dbReference type="NCBI Taxonomy" id="1891671"/>
    <lineage>
        <taxon>Bacteria</taxon>
        <taxon>Bacillati</taxon>
        <taxon>Actinomycetota</taxon>
        <taxon>Actinomycetes</taxon>
        <taxon>Micrococcales</taxon>
        <taxon>Microbacteriaceae</taxon>
        <taxon>Rathayibacter</taxon>
    </lineage>
</organism>
<keyword evidence="3" id="KW-0378">Hydrolase</keyword>
<dbReference type="InterPro" id="IPR003870">
    <property type="entry name" value="DUF222"/>
</dbReference>
<evidence type="ECO:0000259" key="2">
    <source>
        <dbReference type="SMART" id="SM00507"/>
    </source>
</evidence>
<dbReference type="InterPro" id="IPR003615">
    <property type="entry name" value="HNH_nuc"/>
</dbReference>
<reference evidence="4" key="1">
    <citation type="submission" date="2017-04" db="EMBL/GenBank/DDBJ databases">
        <authorList>
            <person name="Varghese N."/>
            <person name="Submissions S."/>
        </authorList>
    </citation>
    <scope>NUCLEOTIDE SEQUENCE [LARGE SCALE GENOMIC DNA]</scope>
    <source>
        <strain evidence="4">VKM Ac-2121</strain>
    </source>
</reference>
<dbReference type="CDD" id="cd00085">
    <property type="entry name" value="HNHc"/>
    <property type="match status" value="1"/>
</dbReference>
<sequence>MATIDPYAPPVGGGPSVHACFEEAYGQALDAAAALRRFMSSVAAEQAELIEWSRRIAYALPEALVQVGVHEQHDRLEAAARAHVAEVATTFRVSESHAATLVDESRLLVNELPATLAELKAGRCAYEHARVVTSEVVAVPEEVRPRFDEAAAVLATTCTPPQLRRRLRALRERLHPETLTERHRRCREDRGVWVDAERDGMATLHLHVPAPEAYGAFDRIDRAARSVREASTRAEDPRTLTQIRADVAAAMLLEGETGTDRRSTTISRGIRAVVAVTVPVLSLLGRSDEPAILDGYGPIDLETARELAAAAPSLTRILTDPFTGVTLGVDRRRYRPPVELRRALIHRDQTCRFPGCLRTARSSELDHTVPWEHGGATDADNLAHLCASHHRLRHLTTWQPTNRGGGEVEWRSPAGRVLTVDAPRAQAPPPF</sequence>
<evidence type="ECO:0000313" key="3">
    <source>
        <dbReference type="EMBL" id="SMH44697.1"/>
    </source>
</evidence>
<feature type="domain" description="HNH nuclease" evidence="2">
    <location>
        <begin position="339"/>
        <end position="391"/>
    </location>
</feature>
<accession>A0A1X7P1N1</accession>
<dbReference type="Pfam" id="PF02720">
    <property type="entry name" value="DUF222"/>
    <property type="match status" value="1"/>
</dbReference>
<keyword evidence="3" id="KW-0540">Nuclease</keyword>
<dbReference type="OrthoDB" id="3261064at2"/>
<dbReference type="SMART" id="SM00507">
    <property type="entry name" value="HNHc"/>
    <property type="match status" value="1"/>
</dbReference>
<keyword evidence="3" id="KW-0255">Endonuclease</keyword>
<dbReference type="STRING" id="1891671.SAMN06295885_2408"/>
<dbReference type="GO" id="GO:0004519">
    <property type="term" value="F:endonuclease activity"/>
    <property type="evidence" value="ECO:0007669"/>
    <property type="project" value="UniProtKB-KW"/>
</dbReference>
<dbReference type="EMBL" id="FXBM01000002">
    <property type="protein sequence ID" value="SMH44697.1"/>
    <property type="molecule type" value="Genomic_DNA"/>
</dbReference>